<dbReference type="Proteomes" id="UP001375370">
    <property type="component" value="Chromosome"/>
</dbReference>
<organism evidence="1 2">
    <name type="scientific">Candidatus Dehalogenimonas loeffleri</name>
    <dbReference type="NCBI Taxonomy" id="3127115"/>
    <lineage>
        <taxon>Bacteria</taxon>
        <taxon>Bacillati</taxon>
        <taxon>Chloroflexota</taxon>
        <taxon>Dehalococcoidia</taxon>
        <taxon>Dehalococcoidales</taxon>
        <taxon>Dehalococcoidaceae</taxon>
        <taxon>Dehalogenimonas</taxon>
    </lineage>
</organism>
<name>A0ABZ2J334_9CHLR</name>
<evidence type="ECO:0000313" key="2">
    <source>
        <dbReference type="Proteomes" id="UP001375370"/>
    </source>
</evidence>
<sequence length="162" mass="18231">MLLAPLVRIPLLGRLVRRAANRYAAQHHGAFALTAAEAEEIVTRSAWVAVGECACRRTFHNCDAPVEAELIVGFGRNVYAEVSEKTRRITSAEAVALLQQCRESRLMPLMMQCRGHYYAICNCCQCCCVPHRLKTRFGINYAIVRRPEIVEDFFAQLADHHG</sequence>
<proteinExistence type="predicted"/>
<dbReference type="RefSeq" id="WP_338737438.1">
    <property type="nucleotide sequence ID" value="NZ_CP146612.1"/>
</dbReference>
<reference evidence="1 2" key="1">
    <citation type="submission" date="2024-03" db="EMBL/GenBank/DDBJ databases">
        <title>A Dehalogenimonas Isolated from Estuarine Sediments Dihaloeliminates Chlorinated Alkanes.</title>
        <authorList>
            <person name="Yang Y."/>
            <person name="Wang H."/>
        </authorList>
    </citation>
    <scope>NUCLEOTIDE SEQUENCE [LARGE SCALE GENOMIC DNA]</scope>
    <source>
        <strain evidence="1 2">W</strain>
    </source>
</reference>
<accession>A0ABZ2J334</accession>
<dbReference type="EMBL" id="CP146612">
    <property type="protein sequence ID" value="WWX25298.1"/>
    <property type="molecule type" value="Genomic_DNA"/>
</dbReference>
<keyword evidence="2" id="KW-1185">Reference proteome</keyword>
<gene>
    <name evidence="1" type="ORF">V8247_08605</name>
</gene>
<evidence type="ECO:0000313" key="1">
    <source>
        <dbReference type="EMBL" id="WWX25298.1"/>
    </source>
</evidence>
<protein>
    <submittedName>
        <fullName evidence="1">Ferredoxin-like protein</fullName>
    </submittedName>
</protein>